<dbReference type="EMBL" id="JBEPMK010000001">
    <property type="protein sequence ID" value="MET3643735.1"/>
    <property type="molecule type" value="Genomic_DNA"/>
</dbReference>
<dbReference type="Gene3D" id="3.20.100.30">
    <property type="entry name" value="VTC, catalytic tunnel domain"/>
    <property type="match status" value="1"/>
</dbReference>
<dbReference type="CDD" id="cd07750">
    <property type="entry name" value="PolyPPase_VTC_like"/>
    <property type="match status" value="1"/>
</dbReference>
<proteinExistence type="predicted"/>
<name>A0ABV2JIJ4_9STRE</name>
<accession>A0ABV2JIJ4</accession>
<organism evidence="2 3">
    <name type="scientific">Streptococcus gallinaceus</name>
    <dbReference type="NCBI Taxonomy" id="165758"/>
    <lineage>
        <taxon>Bacteria</taxon>
        <taxon>Bacillati</taxon>
        <taxon>Bacillota</taxon>
        <taxon>Bacilli</taxon>
        <taxon>Lactobacillales</taxon>
        <taxon>Streptococcaceae</taxon>
        <taxon>Streptococcus</taxon>
    </lineage>
</organism>
<feature type="domain" description="VTC" evidence="1">
    <location>
        <begin position="11"/>
        <end position="232"/>
    </location>
</feature>
<dbReference type="RefSeq" id="WP_354279810.1">
    <property type="nucleotide sequence ID" value="NZ_JBEPMK010000001.1"/>
</dbReference>
<comment type="caution">
    <text evidence="2">The sequence shown here is derived from an EMBL/GenBank/DDBJ whole genome shotgun (WGS) entry which is preliminary data.</text>
</comment>
<gene>
    <name evidence="2" type="ORF">ABID27_000352</name>
</gene>
<dbReference type="InterPro" id="IPR042267">
    <property type="entry name" value="VTC_sf"/>
</dbReference>
<protein>
    <submittedName>
        <fullName evidence="2">SPX domain protein involved in polyphosphate accumulation</fullName>
    </submittedName>
</protein>
<keyword evidence="3" id="KW-1185">Reference proteome</keyword>
<dbReference type="InterPro" id="IPR018966">
    <property type="entry name" value="VTC_domain"/>
</dbReference>
<evidence type="ECO:0000313" key="2">
    <source>
        <dbReference type="EMBL" id="MET3643735.1"/>
    </source>
</evidence>
<dbReference type="Pfam" id="PF09359">
    <property type="entry name" value="VTC"/>
    <property type="match status" value="1"/>
</dbReference>
<evidence type="ECO:0000259" key="1">
    <source>
        <dbReference type="Pfam" id="PF09359"/>
    </source>
</evidence>
<sequence length="247" mass="29077">MKTRIIQKQFKRKESKYILNKVVWERFSQEMAAYMTQDEFATSTITNIYFDNQDFQMIQDSIAKKNGREKVRMRLYAVHPEASSQAFLEIKKKENKIGYKFRLTSNPISIGRYIENGIVDSTITDQTVTDELSQLRKRYGRIQPMMYIYYDRESFKGKTDSKIRITIDQQLLYRWTEVDALAGKFGQPLLDPNKVIMEVKVPGERPEWLEELLTKYKIEKQSFSKYGRAYQLAMADKEGESHADAVI</sequence>
<evidence type="ECO:0000313" key="3">
    <source>
        <dbReference type="Proteomes" id="UP001549055"/>
    </source>
</evidence>
<dbReference type="Proteomes" id="UP001549055">
    <property type="component" value="Unassembled WGS sequence"/>
</dbReference>
<reference evidence="2 3" key="1">
    <citation type="submission" date="2024-06" db="EMBL/GenBank/DDBJ databases">
        <title>Genomic Encyclopedia of Type Strains, Phase IV (KMG-IV): sequencing the most valuable type-strain genomes for metagenomic binning, comparative biology and taxonomic classification.</title>
        <authorList>
            <person name="Goeker M."/>
        </authorList>
    </citation>
    <scope>NUCLEOTIDE SEQUENCE [LARGE SCALE GENOMIC DNA]</scope>
    <source>
        <strain evidence="2 3">DSM 15349</strain>
    </source>
</reference>